<dbReference type="Gene3D" id="1.10.10.10">
    <property type="entry name" value="Winged helix-like DNA-binding domain superfamily/Winged helix DNA-binding domain"/>
    <property type="match status" value="1"/>
</dbReference>
<dbReference type="PANTHER" id="PTHR43252:SF5">
    <property type="entry name" value="TRANSCRIPTIONAL REGULATOR, PADR-LIKE FAMILY"/>
    <property type="match status" value="1"/>
</dbReference>
<dbReference type="OrthoDB" id="56053at2157"/>
<dbReference type="InterPro" id="IPR005149">
    <property type="entry name" value="Tscrpt_reg_PadR_N"/>
</dbReference>
<dbReference type="PANTHER" id="PTHR43252">
    <property type="entry name" value="TRANSCRIPTIONAL REGULATOR YQJI"/>
    <property type="match status" value="1"/>
</dbReference>
<name>L0ACQ4_CALLD</name>
<dbReference type="InterPro" id="IPR036388">
    <property type="entry name" value="WH-like_DNA-bd_sf"/>
</dbReference>
<dbReference type="InterPro" id="IPR036390">
    <property type="entry name" value="WH_DNA-bd_sf"/>
</dbReference>
<feature type="domain" description="Transcription regulator PadR N-terminal" evidence="1">
    <location>
        <begin position="25"/>
        <end position="98"/>
    </location>
</feature>
<dbReference type="RefSeq" id="WP_015232824.1">
    <property type="nucleotide sequence ID" value="NC_019791.1"/>
</dbReference>
<dbReference type="InParanoid" id="L0ACQ4"/>
<dbReference type="KEGG" id="clg:Calag_1208"/>
<protein>
    <submittedName>
        <fullName evidence="2">Putative transcriptional regulator</fullName>
    </submittedName>
</protein>
<evidence type="ECO:0000313" key="3">
    <source>
        <dbReference type="Proteomes" id="UP000010469"/>
    </source>
</evidence>
<dbReference type="eggNOG" id="arCOG00002">
    <property type="taxonomic scope" value="Archaea"/>
</dbReference>
<accession>L0ACQ4</accession>
<evidence type="ECO:0000313" key="2">
    <source>
        <dbReference type="EMBL" id="AFZ70927.1"/>
    </source>
</evidence>
<proteinExistence type="predicted"/>
<sequence>MKIQEENELQPKGAKAFRESLMWLVLRILAEKPSHGYEIMKKIEEMTHGRWKPAAGTLYPLLDSMQNEGLIEIKSYEQEGVRGGKKIIYGLTTNGWVLLKDQLINKISIYTSMINYIILGGIDCMRKEGYKNEASEVCNSLMEWLTKVQSELNVYCKKS</sequence>
<dbReference type="STRING" id="1056495.Calag_1208"/>
<evidence type="ECO:0000259" key="1">
    <source>
        <dbReference type="Pfam" id="PF03551"/>
    </source>
</evidence>
<keyword evidence="3" id="KW-1185">Reference proteome</keyword>
<dbReference type="GeneID" id="14212468"/>
<dbReference type="EMBL" id="CP003378">
    <property type="protein sequence ID" value="AFZ70927.1"/>
    <property type="molecule type" value="Genomic_DNA"/>
</dbReference>
<reference evidence="3" key="1">
    <citation type="submission" date="2012-03" db="EMBL/GenBank/DDBJ databases">
        <title>Complete genome of Caldisphaera lagunensis DSM 15908.</title>
        <authorList>
            <person name="Lucas S."/>
            <person name="Copeland A."/>
            <person name="Lapidus A."/>
            <person name="Glavina del Rio T."/>
            <person name="Dalin E."/>
            <person name="Tice H."/>
            <person name="Bruce D."/>
            <person name="Goodwin L."/>
            <person name="Pitluck S."/>
            <person name="Peters L."/>
            <person name="Mikhailova N."/>
            <person name="Teshima H."/>
            <person name="Kyrpides N."/>
            <person name="Mavromatis K."/>
            <person name="Ivanova N."/>
            <person name="Brettin T."/>
            <person name="Detter J.C."/>
            <person name="Han C."/>
            <person name="Larimer F."/>
            <person name="Land M."/>
            <person name="Hauser L."/>
            <person name="Markowitz V."/>
            <person name="Cheng J.-F."/>
            <person name="Hugenholtz P."/>
            <person name="Woyke T."/>
            <person name="Wu D."/>
            <person name="Spring S."/>
            <person name="Schroeder M."/>
            <person name="Brambilla E."/>
            <person name="Klenk H.-P."/>
            <person name="Eisen J.A."/>
        </authorList>
    </citation>
    <scope>NUCLEOTIDE SEQUENCE [LARGE SCALE GENOMIC DNA]</scope>
    <source>
        <strain evidence="3">DSM 15908 / JCM 11604 / IC-154</strain>
    </source>
</reference>
<dbReference type="AlphaFoldDB" id="L0ACQ4"/>
<organism evidence="2 3">
    <name type="scientific">Caldisphaera lagunensis (strain DSM 15908 / JCM 11604 / ANMR 0165 / IC-154)</name>
    <dbReference type="NCBI Taxonomy" id="1056495"/>
    <lineage>
        <taxon>Archaea</taxon>
        <taxon>Thermoproteota</taxon>
        <taxon>Thermoprotei</taxon>
        <taxon>Acidilobales</taxon>
        <taxon>Caldisphaeraceae</taxon>
        <taxon>Caldisphaera</taxon>
    </lineage>
</organism>
<dbReference type="HOGENOM" id="CLU_1598918_0_0_2"/>
<dbReference type="Pfam" id="PF03551">
    <property type="entry name" value="PadR"/>
    <property type="match status" value="1"/>
</dbReference>
<dbReference type="SUPFAM" id="SSF46785">
    <property type="entry name" value="Winged helix' DNA-binding domain"/>
    <property type="match status" value="1"/>
</dbReference>
<gene>
    <name evidence="2" type="ordered locus">Calag_1208</name>
</gene>
<dbReference type="Proteomes" id="UP000010469">
    <property type="component" value="Chromosome"/>
</dbReference>